<sequence length="978" mass="113949">MNEEDIRGRLLLPYIHDLGFDVSEISLEMGFIVRLGKKKYMRGRSDILCKRNNRNLFVIELKRDSVEITQDDIDQGISYARLLLDDIAPFTIITNGVTTRIFDSITRKELLGSITGQSSFYNNGYTLSTEEDLKIRYEALKNFVALSPTNLKAFCQMQVYDRMGQIIGNINSPYSKFVKEIHIQRQELHTAFQEFLQSSQSIFGLVGSAGVGKTSAICSLALQNIENMFVFFYNAAIIRSPLECIAQDLNINFSSRSETDIVLKKLDEIGRFADKTILIFIDAVDENTNPDISLELSEVALMAKDLDKVKIVISCKSNIWDTILKIKNKPTHLHEELCKNHNLIKSLSNNPGFLLEDFSEEELEKVIPLYQEVFGFKGEISKILAKELRNGFFLKIFSEVYMGKKVPEKITDQGLIKKYLKKSLDDTDMGYISGARILAEIGKVLLTHSYSHWEEYKDEGLDINHFLERLNFSIDDNIPEDLFTRNILIKSNTDDSYNVSFYYSKIRDYVICFHSYRLDKLSDDDFYDILCDFYRNHIGRSALDFYIENARSSHLQTLVRFKKDKALSYVINYDSYLENNFKKFKNKFDPNTDGDIGILLPDDLIKGSGYGLFPLEEGTKSKVVCEKINDFFGTESDLLWQRGINIIYSSQMSLFTNDQYLVVKRNIFKQLAEILKKGKFSAYNSEFLLVEEVCLILYYYPEKLGYKFNIEDFFLPRFKSIYPIDLKDLKQRVNKFKVAELYRYESIEKGLKDELIDKALKENNIPEYEMTGDAPPFTELGKIIDILLSNGISEIKQHYLPLPDKSLFEAKTFYEKNKPQDIRAILKFQFSESQAILYLTEFFEKFEKCYSEFVEYCFPTYKDKFVFYSSMPHEYIFYMEDSDILKWGLFGYRASRSGEFKITIKNKNKSDEAFITEEIQLLRSFSLDMILKIRSFAQYPVKTIDKINTSKLDGFCVLRNWVYKFLEDDMKKIFEENK</sequence>
<dbReference type="RefSeq" id="WP_256549883.1">
    <property type="nucleotide sequence ID" value="NZ_CP101751.1"/>
</dbReference>
<dbReference type="Gene3D" id="3.90.1570.30">
    <property type="match status" value="1"/>
</dbReference>
<dbReference type="InterPro" id="IPR029464">
    <property type="entry name" value="HSDR_N"/>
</dbReference>
<proteinExistence type="predicted"/>
<dbReference type="Proteomes" id="UP001059844">
    <property type="component" value="Chromosome"/>
</dbReference>
<evidence type="ECO:0000259" key="1">
    <source>
        <dbReference type="Pfam" id="PF13588"/>
    </source>
</evidence>
<dbReference type="SUPFAM" id="SSF52540">
    <property type="entry name" value="P-loop containing nucleoside triphosphate hydrolases"/>
    <property type="match status" value="1"/>
</dbReference>
<keyword evidence="3" id="KW-1185">Reference proteome</keyword>
<evidence type="ECO:0000313" key="2">
    <source>
        <dbReference type="EMBL" id="UUC44211.1"/>
    </source>
</evidence>
<gene>
    <name evidence="2" type="ORF">NOX80_11265</name>
</gene>
<organism evidence="2 3">
    <name type="scientific">Flavobacterium cerinum</name>
    <dbReference type="NCBI Taxonomy" id="2502784"/>
    <lineage>
        <taxon>Bacteria</taxon>
        <taxon>Pseudomonadati</taxon>
        <taxon>Bacteroidota</taxon>
        <taxon>Flavobacteriia</taxon>
        <taxon>Flavobacteriales</taxon>
        <taxon>Flavobacteriaceae</taxon>
        <taxon>Flavobacterium</taxon>
    </lineage>
</organism>
<evidence type="ECO:0000313" key="3">
    <source>
        <dbReference type="Proteomes" id="UP001059844"/>
    </source>
</evidence>
<dbReference type="EMBL" id="CP101751">
    <property type="protein sequence ID" value="UUC44211.1"/>
    <property type="molecule type" value="Genomic_DNA"/>
</dbReference>
<accession>A0ABY5IRY4</accession>
<name>A0ABY5IRY4_9FLAO</name>
<dbReference type="Gene3D" id="3.40.50.300">
    <property type="entry name" value="P-loop containing nucleotide triphosphate hydrolases"/>
    <property type="match status" value="1"/>
</dbReference>
<protein>
    <submittedName>
        <fullName evidence="2">Type I restriction enzyme HsdR N-terminal domain-containing protein</fullName>
    </submittedName>
</protein>
<feature type="domain" description="Type I restriction enzyme R protein N-terminal" evidence="1">
    <location>
        <begin position="2"/>
        <end position="104"/>
    </location>
</feature>
<dbReference type="InterPro" id="IPR027417">
    <property type="entry name" value="P-loop_NTPase"/>
</dbReference>
<reference evidence="2" key="1">
    <citation type="submission" date="2022-07" db="EMBL/GenBank/DDBJ databases">
        <title>Isolation, identification, and degradation of a PFOSA degrading strain from sewage treatment plant.</title>
        <authorList>
            <person name="Zhang L."/>
            <person name="Huo Y."/>
        </authorList>
    </citation>
    <scope>NUCLEOTIDE SEQUENCE</scope>
    <source>
        <strain evidence="2">C1</strain>
    </source>
</reference>
<dbReference type="Pfam" id="PF13588">
    <property type="entry name" value="HSDR_N_2"/>
    <property type="match status" value="1"/>
</dbReference>